<evidence type="ECO:0000256" key="2">
    <source>
        <dbReference type="ARBA" id="ARBA00006671"/>
    </source>
</evidence>
<protein>
    <submittedName>
        <fullName evidence="8">Fimbrial adhesin</fullName>
    </submittedName>
</protein>
<comment type="subcellular location">
    <subcellularLocation>
        <location evidence="1">Fimbrium</location>
    </subcellularLocation>
</comment>
<organism evidence="8 9">
    <name type="scientific">Ewingella americana (strain ATCC 33852 / DSM 4580 / CCUG 14506 / JCM 5911 / LMG 7869 / NCTC 12157 / CDC 1468-78)</name>
    <dbReference type="NCBI Taxonomy" id="910964"/>
    <lineage>
        <taxon>Bacteria</taxon>
        <taxon>Pseudomonadati</taxon>
        <taxon>Pseudomonadota</taxon>
        <taxon>Gammaproteobacteria</taxon>
        <taxon>Enterobacterales</taxon>
        <taxon>Yersiniaceae</taxon>
        <taxon>Ewingella</taxon>
    </lineage>
</organism>
<accession>A0A085GLY6</accession>
<evidence type="ECO:0000313" key="8">
    <source>
        <dbReference type="EMBL" id="KFC84731.1"/>
    </source>
</evidence>
<reference evidence="8 9" key="1">
    <citation type="submission" date="2014-05" db="EMBL/GenBank/DDBJ databases">
        <title>ATOL: Assembling a taxonomically balanced genome-scale reconstruction of the evolutionary history of the Enterobacteriaceae.</title>
        <authorList>
            <person name="Plunkett G.III."/>
            <person name="Neeno-Eckwall E.C."/>
            <person name="Glasner J.D."/>
            <person name="Perna N.T."/>
        </authorList>
    </citation>
    <scope>NUCLEOTIDE SEQUENCE [LARGE SCALE GENOMIC DNA]</scope>
    <source>
        <strain evidence="8 9">ATCC 33852</strain>
    </source>
</reference>
<dbReference type="eggNOG" id="COG3539">
    <property type="taxonomic scope" value="Bacteria"/>
</dbReference>
<feature type="domain" description="MrkD-like receptor binding" evidence="7">
    <location>
        <begin position="44"/>
        <end position="170"/>
    </location>
</feature>
<evidence type="ECO:0000256" key="3">
    <source>
        <dbReference type="ARBA" id="ARBA00022729"/>
    </source>
</evidence>
<dbReference type="Pfam" id="PF22003">
    <property type="entry name" value="MrkDrd"/>
    <property type="match status" value="1"/>
</dbReference>
<comment type="similarity">
    <text evidence="2">Belongs to the fimbrial protein family.</text>
</comment>
<keyword evidence="4" id="KW-0281">Fimbrium</keyword>
<dbReference type="AlphaFoldDB" id="A0A085GLY6"/>
<dbReference type="GO" id="GO:0009289">
    <property type="term" value="C:pilus"/>
    <property type="evidence" value="ECO:0007669"/>
    <property type="project" value="UniProtKB-SubCell"/>
</dbReference>
<dbReference type="InterPro" id="IPR036937">
    <property type="entry name" value="Adhesion_dom_fimbrial_sf"/>
</dbReference>
<evidence type="ECO:0000256" key="5">
    <source>
        <dbReference type="SAM" id="SignalP"/>
    </source>
</evidence>
<name>A0A085GLY6_EWIA3</name>
<evidence type="ECO:0000256" key="1">
    <source>
        <dbReference type="ARBA" id="ARBA00004561"/>
    </source>
</evidence>
<gene>
    <name evidence="8" type="ORF">GEAM_0605</name>
</gene>
<dbReference type="STRING" id="910964.GEAM_0605"/>
<dbReference type="Pfam" id="PF00419">
    <property type="entry name" value="Fimbrial"/>
    <property type="match status" value="1"/>
</dbReference>
<dbReference type="GeneID" id="78378950"/>
<feature type="domain" description="Fimbrial-type adhesion" evidence="6">
    <location>
        <begin position="180"/>
        <end position="315"/>
    </location>
</feature>
<keyword evidence="9" id="KW-1185">Reference proteome</keyword>
<dbReference type="OrthoDB" id="6480114at2"/>
<evidence type="ECO:0000259" key="6">
    <source>
        <dbReference type="Pfam" id="PF00419"/>
    </source>
</evidence>
<dbReference type="InterPro" id="IPR008966">
    <property type="entry name" value="Adhesion_dom_sf"/>
</dbReference>
<sequence>MKIKFNKAFLLCLAACPLLFMSENTFAACSWDNNGPKKVITSDVTFGNVIVQRDTPIGSVIASTTSGDFFGGKPLFSCTEEWTASHEPMLYTTLSSYGNKVFNTNIAGVGIRVSGVSQAVPFTSSYLSTQSITLGPRTVELIKTSSGGVGSGNLTVGDISQTYAQPDSSYKALVALRGTNTIIPVACSVNNTVINVSLDDAAVADFKGVGSTAKPKDFNIGLNCDAGTNVKLTLDGNSAGPAGVLSLNAGEHQASGIGIQVLNGTTPVVLGNQLDLGTAGKTGDMQIPLVAQYYQTDASIIAGLTNATATFTMVYN</sequence>
<keyword evidence="3 5" id="KW-0732">Signal</keyword>
<dbReference type="Gene3D" id="2.60.40.1090">
    <property type="entry name" value="Fimbrial-type adhesion domain"/>
    <property type="match status" value="1"/>
</dbReference>
<dbReference type="InterPro" id="IPR054160">
    <property type="entry name" value="MrkD_recept-bd"/>
</dbReference>
<dbReference type="InterPro" id="IPR000259">
    <property type="entry name" value="Adhesion_dom_fimbrial"/>
</dbReference>
<dbReference type="RefSeq" id="WP_034788074.1">
    <property type="nucleotide sequence ID" value="NZ_JMPJ01000025.1"/>
</dbReference>
<dbReference type="Proteomes" id="UP000028640">
    <property type="component" value="Unassembled WGS sequence"/>
</dbReference>
<feature type="signal peptide" evidence="5">
    <location>
        <begin position="1"/>
        <end position="27"/>
    </location>
</feature>
<evidence type="ECO:0000313" key="9">
    <source>
        <dbReference type="Proteomes" id="UP000028640"/>
    </source>
</evidence>
<dbReference type="SUPFAM" id="SSF49401">
    <property type="entry name" value="Bacterial adhesins"/>
    <property type="match status" value="1"/>
</dbReference>
<dbReference type="PANTHER" id="PTHR33420">
    <property type="entry name" value="FIMBRIAL SUBUNIT ELFA-RELATED"/>
    <property type="match status" value="1"/>
</dbReference>
<dbReference type="Gene3D" id="2.60.40.3310">
    <property type="match status" value="1"/>
</dbReference>
<evidence type="ECO:0000259" key="7">
    <source>
        <dbReference type="Pfam" id="PF22003"/>
    </source>
</evidence>
<dbReference type="GO" id="GO:0043709">
    <property type="term" value="P:cell adhesion involved in single-species biofilm formation"/>
    <property type="evidence" value="ECO:0007669"/>
    <property type="project" value="TreeGrafter"/>
</dbReference>
<evidence type="ECO:0000256" key="4">
    <source>
        <dbReference type="ARBA" id="ARBA00023263"/>
    </source>
</evidence>
<dbReference type="InterPro" id="IPR050263">
    <property type="entry name" value="Bact_Fimbrial_Adh_Pro"/>
</dbReference>
<dbReference type="EMBL" id="JMPJ01000025">
    <property type="protein sequence ID" value="KFC84731.1"/>
    <property type="molecule type" value="Genomic_DNA"/>
</dbReference>
<dbReference type="PANTHER" id="PTHR33420:SF3">
    <property type="entry name" value="FIMBRIAL SUBUNIT ELFA"/>
    <property type="match status" value="1"/>
</dbReference>
<comment type="caution">
    <text evidence="8">The sequence shown here is derived from an EMBL/GenBank/DDBJ whole genome shotgun (WGS) entry which is preliminary data.</text>
</comment>
<feature type="chain" id="PRO_5001791343" evidence="5">
    <location>
        <begin position="28"/>
        <end position="316"/>
    </location>
</feature>
<proteinExistence type="inferred from homology"/>